<dbReference type="GO" id="GO:0005829">
    <property type="term" value="C:cytosol"/>
    <property type="evidence" value="ECO:0007669"/>
    <property type="project" value="TreeGrafter"/>
</dbReference>
<dbReference type="GO" id="GO:0051782">
    <property type="term" value="P:negative regulation of cell division"/>
    <property type="evidence" value="ECO:0007669"/>
    <property type="project" value="TreeGrafter"/>
</dbReference>
<evidence type="ECO:0000313" key="1">
    <source>
        <dbReference type="EMBL" id="RWY40611.1"/>
    </source>
</evidence>
<dbReference type="OrthoDB" id="9783172at2"/>
<dbReference type="RefSeq" id="WP_128489289.1">
    <property type="nucleotide sequence ID" value="NZ_JBHLXB010000009.1"/>
</dbReference>
<dbReference type="InterPro" id="IPR027417">
    <property type="entry name" value="P-loop_NTPase"/>
</dbReference>
<protein>
    <recommendedName>
        <fullName evidence="3">Pilus assembly protein CpaE</fullName>
    </recommendedName>
</protein>
<comment type="caution">
    <text evidence="1">The sequence shown here is derived from an EMBL/GenBank/DDBJ whole genome shotgun (WGS) entry which is preliminary data.</text>
</comment>
<dbReference type="InterPro" id="IPR050625">
    <property type="entry name" value="ParA/MinD_ATPase"/>
</dbReference>
<evidence type="ECO:0008006" key="3">
    <source>
        <dbReference type="Google" id="ProtNLM"/>
    </source>
</evidence>
<dbReference type="GO" id="GO:0009898">
    <property type="term" value="C:cytoplasmic side of plasma membrane"/>
    <property type="evidence" value="ECO:0007669"/>
    <property type="project" value="TreeGrafter"/>
</dbReference>
<dbReference type="SUPFAM" id="SSF52540">
    <property type="entry name" value="P-loop containing nucleoside triphosphate hydrolases"/>
    <property type="match status" value="1"/>
</dbReference>
<organism evidence="1 2">
    <name type="scientific">Falsigemmobacter intermedius</name>
    <dbReference type="NCBI Taxonomy" id="1553448"/>
    <lineage>
        <taxon>Bacteria</taxon>
        <taxon>Pseudomonadati</taxon>
        <taxon>Pseudomonadota</taxon>
        <taxon>Alphaproteobacteria</taxon>
        <taxon>Rhodobacterales</taxon>
        <taxon>Paracoccaceae</taxon>
        <taxon>Falsigemmobacter</taxon>
    </lineage>
</organism>
<dbReference type="PANTHER" id="PTHR43384:SF13">
    <property type="entry name" value="SLR0110 PROTEIN"/>
    <property type="match status" value="1"/>
</dbReference>
<dbReference type="Gene3D" id="3.40.50.300">
    <property type="entry name" value="P-loop containing nucleotide triphosphate hydrolases"/>
    <property type="match status" value="1"/>
</dbReference>
<reference evidence="1 2" key="1">
    <citation type="journal article" date="2015" name="Int. J. Syst. Evol. Microbiol.">
        <title>Gemmobacter intermedius sp. nov., isolated from a white stork (Ciconia ciconia).</title>
        <authorList>
            <person name="Kampfer P."/>
            <person name="Jerzak L."/>
            <person name="Wilharm G."/>
            <person name="Golke J."/>
            <person name="Busse H.J."/>
            <person name="Glaeser S.P."/>
        </authorList>
    </citation>
    <scope>NUCLEOTIDE SEQUENCE [LARGE SCALE GENOMIC DNA]</scope>
    <source>
        <strain evidence="1 2">119/4</strain>
    </source>
</reference>
<dbReference type="AlphaFoldDB" id="A0A3S3YHV9"/>
<dbReference type="EMBL" id="SBLC01000014">
    <property type="protein sequence ID" value="RWY40611.1"/>
    <property type="molecule type" value="Genomic_DNA"/>
</dbReference>
<keyword evidence="2" id="KW-1185">Reference proteome</keyword>
<dbReference type="Proteomes" id="UP000287168">
    <property type="component" value="Unassembled WGS sequence"/>
</dbReference>
<proteinExistence type="predicted"/>
<dbReference type="GO" id="GO:0005524">
    <property type="term" value="F:ATP binding"/>
    <property type="evidence" value="ECO:0007669"/>
    <property type="project" value="TreeGrafter"/>
</dbReference>
<name>A0A3S3YHV9_9RHOB</name>
<accession>A0A3S3YHV9</accession>
<gene>
    <name evidence="1" type="ORF">EP867_11430</name>
</gene>
<dbReference type="PANTHER" id="PTHR43384">
    <property type="entry name" value="SEPTUM SITE-DETERMINING PROTEIN MIND HOMOLOG, CHLOROPLASTIC-RELATED"/>
    <property type="match status" value="1"/>
</dbReference>
<evidence type="ECO:0000313" key="2">
    <source>
        <dbReference type="Proteomes" id="UP000287168"/>
    </source>
</evidence>
<dbReference type="GO" id="GO:0016887">
    <property type="term" value="F:ATP hydrolysis activity"/>
    <property type="evidence" value="ECO:0007669"/>
    <property type="project" value="TreeGrafter"/>
</dbReference>
<sequence>MTSPSRDSLLTSAGSSLPLRVCTICDGVDAVIRLASWLAHLPANAERVDLELTDAVSWLTSQSAETFDMLVIAPNAARSEATPRILRAVLSEMGRRAAMQVILLPAGARLSLPDLPDVHILNGPPFPAPSSLTQRREIAEQPPITPEAVVQSSLARRFAGWIPAALRPMAPVVRPSSAGPTGGPLRVIAVQPLCGGAGGTTFSAGLAIELAEANPALTVCLMDLDLQFGSLAAGLALVHEPRVLETYRNPRAVDGDMFRQSLQSLRPNLSVFSAPPEVLPLDALSGADLQYLLGLARDSADLVILDLSGSVTDWTEAAYLAADRICMIARLDVRSAGNLKRLRSLVSPQVLPNEKLCPVVNFRPKRPPREWAARIHSLESGMGLPVHLQLPDGGPVVSEAADSGIALIQADPSSPLRLALQAYAGEVAALVPKQQRLQGSGF</sequence>